<name>A0A1S3XDA7_TOBAC</name>
<evidence type="ECO:0000256" key="1">
    <source>
        <dbReference type="ARBA" id="ARBA00022614"/>
    </source>
</evidence>
<feature type="domain" description="Disease resistance protein Roq1-like winged-helix" evidence="4">
    <location>
        <begin position="210"/>
        <end position="277"/>
    </location>
</feature>
<accession>A0A1S3XDA7</accession>
<evidence type="ECO:0000256" key="2">
    <source>
        <dbReference type="ARBA" id="ARBA00022737"/>
    </source>
</evidence>
<dbReference type="OrthoDB" id="1296898at2759"/>
<dbReference type="STRING" id="4097.A0A1S3XDA7"/>
<dbReference type="KEGG" id="nta:107763832"/>
<dbReference type="InterPro" id="IPR002182">
    <property type="entry name" value="NB-ARC"/>
</dbReference>
<dbReference type="GO" id="GO:0043531">
    <property type="term" value="F:ADP binding"/>
    <property type="evidence" value="ECO:0007669"/>
    <property type="project" value="InterPro"/>
</dbReference>
<dbReference type="PANTHER" id="PTHR11017">
    <property type="entry name" value="LEUCINE-RICH REPEAT-CONTAINING PROTEIN"/>
    <property type="match status" value="1"/>
</dbReference>
<dbReference type="Gene3D" id="1.10.8.430">
    <property type="entry name" value="Helical domain of apoptotic protease-activating factors"/>
    <property type="match status" value="1"/>
</dbReference>
<dbReference type="Pfam" id="PF23282">
    <property type="entry name" value="WHD_ROQ1"/>
    <property type="match status" value="1"/>
</dbReference>
<dbReference type="InterPro" id="IPR058192">
    <property type="entry name" value="WHD_ROQ1-like"/>
</dbReference>
<organism evidence="5">
    <name type="scientific">Nicotiana tabacum</name>
    <name type="common">Common tobacco</name>
    <dbReference type="NCBI Taxonomy" id="4097"/>
    <lineage>
        <taxon>Eukaryota</taxon>
        <taxon>Viridiplantae</taxon>
        <taxon>Streptophyta</taxon>
        <taxon>Embryophyta</taxon>
        <taxon>Tracheophyta</taxon>
        <taxon>Spermatophyta</taxon>
        <taxon>Magnoliopsida</taxon>
        <taxon>eudicotyledons</taxon>
        <taxon>Gunneridae</taxon>
        <taxon>Pentapetalae</taxon>
        <taxon>asterids</taxon>
        <taxon>lamiids</taxon>
        <taxon>Solanales</taxon>
        <taxon>Solanaceae</taxon>
        <taxon>Nicotianoideae</taxon>
        <taxon>Nicotianeae</taxon>
        <taxon>Nicotiana</taxon>
    </lineage>
</organism>
<keyword evidence="1" id="KW-0433">Leucine-rich repeat</keyword>
<dbReference type="AlphaFoldDB" id="A0A1S3XDA7"/>
<keyword evidence="2" id="KW-0677">Repeat</keyword>
<dbReference type="Pfam" id="PF00931">
    <property type="entry name" value="NB-ARC"/>
    <property type="match status" value="1"/>
</dbReference>
<dbReference type="InterPro" id="IPR027417">
    <property type="entry name" value="P-loop_NTPase"/>
</dbReference>
<evidence type="ECO:0000259" key="3">
    <source>
        <dbReference type="Pfam" id="PF00931"/>
    </source>
</evidence>
<dbReference type="InterPro" id="IPR036390">
    <property type="entry name" value="WH_DNA-bd_sf"/>
</dbReference>
<feature type="domain" description="NB-ARC" evidence="3">
    <location>
        <begin position="1"/>
        <end position="142"/>
    </location>
</feature>
<dbReference type="Gene3D" id="3.40.50.300">
    <property type="entry name" value="P-loop containing nucleotide triphosphate hydrolases"/>
    <property type="match status" value="1"/>
</dbReference>
<dbReference type="PANTHER" id="PTHR11017:SF580">
    <property type="entry name" value="ADP-RIBOSYL CYCLASE_CYCLIC ADP-RIBOSE HYDROLASE"/>
    <property type="match status" value="1"/>
</dbReference>
<dbReference type="SUPFAM" id="SSF46785">
    <property type="entry name" value="Winged helix' DNA-binding domain"/>
    <property type="match status" value="1"/>
</dbReference>
<dbReference type="OMA" id="PKDIMDQ"/>
<dbReference type="GO" id="GO:0006952">
    <property type="term" value="P:defense response"/>
    <property type="evidence" value="ECO:0007669"/>
    <property type="project" value="InterPro"/>
</dbReference>
<evidence type="ECO:0000259" key="4">
    <source>
        <dbReference type="Pfam" id="PF23282"/>
    </source>
</evidence>
<dbReference type="RefSeq" id="XP_016437817.1">
    <property type="nucleotide sequence ID" value="XM_016582331.1"/>
</dbReference>
<proteinExistence type="predicted"/>
<dbReference type="PaxDb" id="4097-A0A1S3XDA7"/>
<reference evidence="5" key="1">
    <citation type="submission" date="2025-08" db="UniProtKB">
        <authorList>
            <consortium name="RefSeq"/>
        </authorList>
    </citation>
    <scope>IDENTIFICATION</scope>
</reference>
<dbReference type="InterPro" id="IPR044974">
    <property type="entry name" value="Disease_R_plants"/>
</dbReference>
<dbReference type="InterPro" id="IPR042197">
    <property type="entry name" value="Apaf_helical"/>
</dbReference>
<protein>
    <submittedName>
        <fullName evidence="5">TMV resistance protein N-like</fullName>
    </submittedName>
</protein>
<gene>
    <name evidence="5" type="primary">LOC107763832</name>
</gene>
<sequence>MGGVGKTTVARKIFDRISHQFQRSCFLEKVRDESKMRGLKHLQKVLLSRILNEKSIEITCVCEGASLIKKKLCLRKVLIVFDDENQLENLIGMPDLFGDGSRIILTTRDSDLFRKHNQLYPVPELPKREALELFSLHAFQKPILDKEFLKLSKCVVDYAKGLLLALKVLGSFLYKRSINEWRSTFVRLKSTGKKDVVEQLSLNLDGLTLEDKNIFLDIACFFRGKGEDYVKDILKSFGMNTKIGIDILSKRSLLYISEGMVEMHDLIEQMGQQVARDGERDKPWNHTRLWLEKDIKTIFSANQYTYGSMYVSYSHQGKQVNHILSFHRLPGGFRKYLWE</sequence>
<dbReference type="SUPFAM" id="SSF52540">
    <property type="entry name" value="P-loop containing nucleoside triphosphate hydrolases"/>
    <property type="match status" value="1"/>
</dbReference>
<evidence type="ECO:0000313" key="5">
    <source>
        <dbReference type="RefSeq" id="XP_016437817.1"/>
    </source>
</evidence>